<feature type="transmembrane region" description="Helical" evidence="1">
    <location>
        <begin position="279"/>
        <end position="299"/>
    </location>
</feature>
<dbReference type="RefSeq" id="WP_211602820.1">
    <property type="nucleotide sequence ID" value="NZ_JAGSNF010000012.1"/>
</dbReference>
<dbReference type="Proteomes" id="UP000677016">
    <property type="component" value="Unassembled WGS sequence"/>
</dbReference>
<evidence type="ECO:0000313" key="4">
    <source>
        <dbReference type="Proteomes" id="UP000677016"/>
    </source>
</evidence>
<sequence>MSGRHVSPTRHAQGPGGRLEGLDAARGIAVLSMLVAHLSPVGGVFELSEYLTAPLFAVVIAVAMALRLESGTVSAARFVGDNVLRGVLLLVVGVALQMTYGQIDVVLPYLGVLVVVLAPLAVLLRRLPVLTLGAAVGAAVVGPIVMERARGLVADGAVTGPLRDLLLWTAAGANYRLASFLPMALGGLVLVMLLGRLDRLLTTTAAAAVLLGTAALVHVMGRATDEGAAAYSGTTAEVVAATFLASGVVLGSFALVLVVRERLPRLAPALEPVLSTGRLAFTAYTLQILVLAAISPLRGGARDDSFLVLGVTTVLVVGTCLLLDRRFGTGPFELLSRAVRVPQRPDPGQAGRHVTRR</sequence>
<evidence type="ECO:0000259" key="2">
    <source>
        <dbReference type="Pfam" id="PF04235"/>
    </source>
</evidence>
<feature type="domain" description="DUF418" evidence="2">
    <location>
        <begin position="199"/>
        <end position="339"/>
    </location>
</feature>
<accession>A0A941I0Z3</accession>
<feature type="transmembrane region" description="Helical" evidence="1">
    <location>
        <begin position="51"/>
        <end position="70"/>
    </location>
</feature>
<dbReference type="AlphaFoldDB" id="A0A941I0Z3"/>
<feature type="transmembrane region" description="Helical" evidence="1">
    <location>
        <begin position="129"/>
        <end position="146"/>
    </location>
</feature>
<comment type="caution">
    <text evidence="3">The sequence shown here is derived from an EMBL/GenBank/DDBJ whole genome shotgun (WGS) entry which is preliminary data.</text>
</comment>
<feature type="transmembrane region" description="Helical" evidence="1">
    <location>
        <begin position="200"/>
        <end position="219"/>
    </location>
</feature>
<keyword evidence="1" id="KW-1133">Transmembrane helix</keyword>
<feature type="transmembrane region" description="Helical" evidence="1">
    <location>
        <begin position="166"/>
        <end position="193"/>
    </location>
</feature>
<feature type="transmembrane region" description="Helical" evidence="1">
    <location>
        <begin position="82"/>
        <end position="100"/>
    </location>
</feature>
<name>A0A941I0Z3_9MICO</name>
<proteinExistence type="predicted"/>
<organism evidence="3 4">
    <name type="scientific">Phycicoccus avicenniae</name>
    <dbReference type="NCBI Taxonomy" id="2828860"/>
    <lineage>
        <taxon>Bacteria</taxon>
        <taxon>Bacillati</taxon>
        <taxon>Actinomycetota</taxon>
        <taxon>Actinomycetes</taxon>
        <taxon>Micrococcales</taxon>
        <taxon>Intrasporangiaceae</taxon>
        <taxon>Phycicoccus</taxon>
    </lineage>
</organism>
<dbReference type="Pfam" id="PF04235">
    <property type="entry name" value="DUF418"/>
    <property type="match status" value="1"/>
</dbReference>
<evidence type="ECO:0000313" key="3">
    <source>
        <dbReference type="EMBL" id="MBR7743569.1"/>
    </source>
</evidence>
<keyword evidence="1" id="KW-0472">Membrane</keyword>
<feature type="transmembrane region" description="Helical" evidence="1">
    <location>
        <begin position="106"/>
        <end position="124"/>
    </location>
</feature>
<feature type="transmembrane region" description="Helical" evidence="1">
    <location>
        <begin position="239"/>
        <end position="259"/>
    </location>
</feature>
<dbReference type="InterPro" id="IPR007349">
    <property type="entry name" value="DUF418"/>
</dbReference>
<reference evidence="3" key="1">
    <citation type="submission" date="2021-04" db="EMBL/GenBank/DDBJ databases">
        <title>Phycicoccus avicenniae sp. nov., a novel endophytic actinomycetes isolated from branch of Avicennia mariana.</title>
        <authorList>
            <person name="Tuo L."/>
        </authorList>
    </citation>
    <scope>NUCLEOTIDE SEQUENCE</scope>
    <source>
        <strain evidence="3">BSK3Z-2</strain>
    </source>
</reference>
<protein>
    <submittedName>
        <fullName evidence="3">DUF418 domain-containing protein</fullName>
    </submittedName>
</protein>
<feature type="transmembrane region" description="Helical" evidence="1">
    <location>
        <begin position="305"/>
        <end position="323"/>
    </location>
</feature>
<dbReference type="EMBL" id="JAGSNF010000012">
    <property type="protein sequence ID" value="MBR7743569.1"/>
    <property type="molecule type" value="Genomic_DNA"/>
</dbReference>
<gene>
    <name evidence="3" type="ORF">KC207_09735</name>
</gene>
<keyword evidence="1" id="KW-0812">Transmembrane</keyword>
<keyword evidence="4" id="KW-1185">Reference proteome</keyword>
<evidence type="ECO:0000256" key="1">
    <source>
        <dbReference type="SAM" id="Phobius"/>
    </source>
</evidence>